<name>A0A0S4XMQ6_9BACT</name>
<keyword evidence="5 11" id="KW-0028">Amino-acid biosynthesis</keyword>
<evidence type="ECO:0000256" key="9">
    <source>
        <dbReference type="ARBA" id="ARBA00023239"/>
    </source>
</evidence>
<comment type="cofactor">
    <cofactor evidence="1 11">
        <name>pyridoxal 5'-phosphate</name>
        <dbReference type="ChEBI" id="CHEBI:597326"/>
    </cofactor>
</comment>
<evidence type="ECO:0000256" key="1">
    <source>
        <dbReference type="ARBA" id="ARBA00001933"/>
    </source>
</evidence>
<organism evidence="13">
    <name type="scientific">Sulfurovum sp. enrichment culture clone C5</name>
    <dbReference type="NCBI Taxonomy" id="497650"/>
    <lineage>
        <taxon>Bacteria</taxon>
        <taxon>Pseudomonadati</taxon>
        <taxon>Campylobacterota</taxon>
        <taxon>Epsilonproteobacteria</taxon>
        <taxon>Campylobacterales</taxon>
        <taxon>Sulfurovaceae</taxon>
        <taxon>Sulfurovum</taxon>
        <taxon>environmental samples</taxon>
    </lineage>
</organism>
<gene>
    <name evidence="11 13" type="primary">trpB</name>
    <name evidence="13" type="ORF">BN3087_390039</name>
</gene>
<dbReference type="Gene3D" id="3.40.50.1100">
    <property type="match status" value="2"/>
</dbReference>
<keyword evidence="7 11" id="KW-0663">Pyridoxal phosphate</keyword>
<dbReference type="PANTHER" id="PTHR48077:SF3">
    <property type="entry name" value="TRYPTOPHAN SYNTHASE"/>
    <property type="match status" value="1"/>
</dbReference>
<dbReference type="InterPro" id="IPR023026">
    <property type="entry name" value="Trp_synth_beta/beta-like"/>
</dbReference>
<evidence type="ECO:0000256" key="3">
    <source>
        <dbReference type="ARBA" id="ARBA00009982"/>
    </source>
</evidence>
<evidence type="ECO:0000256" key="4">
    <source>
        <dbReference type="ARBA" id="ARBA00011270"/>
    </source>
</evidence>
<dbReference type="GO" id="GO:0005737">
    <property type="term" value="C:cytoplasm"/>
    <property type="evidence" value="ECO:0007669"/>
    <property type="project" value="TreeGrafter"/>
</dbReference>
<keyword evidence="6 11" id="KW-0822">Tryptophan biosynthesis</keyword>
<dbReference type="InterPro" id="IPR006653">
    <property type="entry name" value="Trp_synth_b_CS"/>
</dbReference>
<dbReference type="HAMAP" id="MF_00133">
    <property type="entry name" value="Trp_synth_beta"/>
    <property type="match status" value="1"/>
</dbReference>
<feature type="modified residue" description="N6-(pyridoxal phosphate)lysine" evidence="11">
    <location>
        <position position="99"/>
    </location>
</feature>
<dbReference type="SUPFAM" id="SSF53686">
    <property type="entry name" value="Tryptophan synthase beta subunit-like PLP-dependent enzymes"/>
    <property type="match status" value="1"/>
</dbReference>
<accession>A0A0S4XMQ6</accession>
<dbReference type="PROSITE" id="PS00168">
    <property type="entry name" value="TRP_SYNTHASE_BETA"/>
    <property type="match status" value="1"/>
</dbReference>
<comment type="pathway">
    <text evidence="2 11">Amino-acid biosynthesis; L-tryptophan biosynthesis; L-tryptophan from chorismate: step 5/5.</text>
</comment>
<protein>
    <recommendedName>
        <fullName evidence="11">Tryptophan synthase beta chain</fullName>
        <ecNumber evidence="11">4.2.1.20</ecNumber>
    </recommendedName>
</protein>
<dbReference type="NCBIfam" id="TIGR00263">
    <property type="entry name" value="trpB"/>
    <property type="match status" value="1"/>
</dbReference>
<keyword evidence="8 11" id="KW-0057">Aromatic amino acid biosynthesis</keyword>
<feature type="domain" description="Tryptophan synthase beta chain-like PALP" evidence="12">
    <location>
        <begin position="66"/>
        <end position="387"/>
    </location>
</feature>
<dbReference type="AlphaFoldDB" id="A0A0S4XMQ6"/>
<keyword evidence="9 11" id="KW-0456">Lyase</keyword>
<dbReference type="Pfam" id="PF00291">
    <property type="entry name" value="PALP"/>
    <property type="match status" value="1"/>
</dbReference>
<dbReference type="EC" id="4.2.1.20" evidence="11"/>
<proteinExistence type="inferred from homology"/>
<evidence type="ECO:0000256" key="6">
    <source>
        <dbReference type="ARBA" id="ARBA00022822"/>
    </source>
</evidence>
<sequence length="405" mass="44819">MSNDFYIPQPSPFDPDENGHFGIFGGRFVPETLMPVLEKLKADYEAIRFDKDFWAEVDYYYKNYVGRPSPLFFAENLSRELGAKIYLKREDLNHTGAHKINHTVAQAILAKRLGKKKVIAETGAGQHGVATATVAALFGLECEVFMGEKDVARQELNVFRMKLLGAKVHPVTSGSKTLKDAMNDAIRHWVTNARDTFYIIGTVAGPHPYPMMIRDMQSIIGWEAKKQILEVENRLPDCVIACIGGGSNAMGIFNHFLEDNGVECIGIEAGGLGVNTDKHGASLEKGSPGVLHGQMTYLLQDDDGQILEAHSVSAGLDYPGIGPEHAYLKDLKKVTYDNITDDEALDAFVWLSQSEGIIPAFESSHAIAYLKKMKDIKDKLIIVNVSGRGDKDMIQAKEILKEQFN</sequence>
<dbReference type="InterPro" id="IPR036052">
    <property type="entry name" value="TrpB-like_PALP_sf"/>
</dbReference>
<dbReference type="FunFam" id="3.40.50.1100:FF:000001">
    <property type="entry name" value="Tryptophan synthase beta chain"/>
    <property type="match status" value="1"/>
</dbReference>
<comment type="similarity">
    <text evidence="3 11">Belongs to the TrpB family.</text>
</comment>
<evidence type="ECO:0000313" key="13">
    <source>
        <dbReference type="EMBL" id="CUV65588.1"/>
    </source>
</evidence>
<dbReference type="EMBL" id="FAXN01000039">
    <property type="protein sequence ID" value="CUV65588.1"/>
    <property type="molecule type" value="Genomic_DNA"/>
</dbReference>
<evidence type="ECO:0000259" key="12">
    <source>
        <dbReference type="Pfam" id="PF00291"/>
    </source>
</evidence>
<dbReference type="UniPathway" id="UPA00035">
    <property type="reaction ID" value="UER00044"/>
</dbReference>
<comment type="subunit">
    <text evidence="4 11">Tetramer of two alpha and two beta chains.</text>
</comment>
<evidence type="ECO:0000256" key="10">
    <source>
        <dbReference type="ARBA" id="ARBA00049047"/>
    </source>
</evidence>
<dbReference type="InterPro" id="IPR006654">
    <property type="entry name" value="Trp_synth_beta"/>
</dbReference>
<comment type="catalytic activity">
    <reaction evidence="10 11">
        <text>(1S,2R)-1-C-(indol-3-yl)glycerol 3-phosphate + L-serine = D-glyceraldehyde 3-phosphate + L-tryptophan + H2O</text>
        <dbReference type="Rhea" id="RHEA:10532"/>
        <dbReference type="ChEBI" id="CHEBI:15377"/>
        <dbReference type="ChEBI" id="CHEBI:33384"/>
        <dbReference type="ChEBI" id="CHEBI:57912"/>
        <dbReference type="ChEBI" id="CHEBI:58866"/>
        <dbReference type="ChEBI" id="CHEBI:59776"/>
        <dbReference type="EC" id="4.2.1.20"/>
    </reaction>
</comment>
<evidence type="ECO:0000256" key="11">
    <source>
        <dbReference type="HAMAP-Rule" id="MF_00133"/>
    </source>
</evidence>
<dbReference type="PIRSF" id="PIRSF001413">
    <property type="entry name" value="Trp_syn_beta"/>
    <property type="match status" value="1"/>
</dbReference>
<comment type="function">
    <text evidence="11">The beta subunit is responsible for the synthesis of L-tryptophan from indole and L-serine.</text>
</comment>
<dbReference type="InterPro" id="IPR001926">
    <property type="entry name" value="TrpB-like_PALP"/>
</dbReference>
<evidence type="ECO:0000256" key="8">
    <source>
        <dbReference type="ARBA" id="ARBA00023141"/>
    </source>
</evidence>
<dbReference type="PANTHER" id="PTHR48077">
    <property type="entry name" value="TRYPTOPHAN SYNTHASE-RELATED"/>
    <property type="match status" value="1"/>
</dbReference>
<evidence type="ECO:0000256" key="2">
    <source>
        <dbReference type="ARBA" id="ARBA00004733"/>
    </source>
</evidence>
<dbReference type="FunFam" id="3.40.50.1100:FF:000004">
    <property type="entry name" value="Tryptophan synthase beta chain"/>
    <property type="match status" value="1"/>
</dbReference>
<reference evidence="13" key="1">
    <citation type="submission" date="2015-11" db="EMBL/GenBank/DDBJ databases">
        <authorList>
            <person name="Zhang Y."/>
            <person name="Guo Z."/>
        </authorList>
    </citation>
    <scope>NUCLEOTIDE SEQUENCE</scope>
    <source>
        <strain evidence="13">BN30871</strain>
    </source>
</reference>
<evidence type="ECO:0000256" key="5">
    <source>
        <dbReference type="ARBA" id="ARBA00022605"/>
    </source>
</evidence>
<dbReference type="CDD" id="cd06446">
    <property type="entry name" value="Trp-synth_B"/>
    <property type="match status" value="1"/>
</dbReference>
<evidence type="ECO:0000256" key="7">
    <source>
        <dbReference type="ARBA" id="ARBA00022898"/>
    </source>
</evidence>
<dbReference type="GO" id="GO:0004834">
    <property type="term" value="F:tryptophan synthase activity"/>
    <property type="evidence" value="ECO:0007669"/>
    <property type="project" value="UniProtKB-UniRule"/>
</dbReference>